<dbReference type="VEuPathDB" id="FungiDB:SI65_05047"/>
<dbReference type="InterPro" id="IPR050454">
    <property type="entry name" value="RTT106/SSRP1_HistChap/FACT"/>
</dbReference>
<evidence type="ECO:0000256" key="8">
    <source>
        <dbReference type="ARBA" id="ARBA00023204"/>
    </source>
</evidence>
<evidence type="ECO:0000256" key="5">
    <source>
        <dbReference type="ARBA" id="ARBA00022763"/>
    </source>
</evidence>
<dbReference type="EMBL" id="JXNT01000004">
    <property type="protein sequence ID" value="ODM20061.1"/>
    <property type="molecule type" value="Genomic_DNA"/>
</dbReference>
<keyword evidence="4 12" id="KW-0235">DNA replication</keyword>
<dbReference type="Gene3D" id="2.30.29.220">
    <property type="entry name" value="Structure-specific recognition protein (SSRP1)"/>
    <property type="match status" value="1"/>
</dbReference>
<comment type="function">
    <text evidence="10 12">Component of the FACT complex, a general chromatin factor that acts to reorganize nucleosomes. The FACT complex is involved in multiple processes that require DNA as a template such as mRNA elongation, DNA replication and DNA repair. During transcription elongation the FACT complex acts as a histone chaperone that both destabilizes and restores nucleosomal structure. It facilitates the passage of RNA polymerase II and transcription by promoting the dissociation of one histone H2A-H2B dimer from the nucleosome, then subsequently promotes the reestablishment of the nucleosome following the passage of RNA polymerase II.</text>
</comment>
<keyword evidence="7 12" id="KW-0804">Transcription</keyword>
<dbReference type="CDD" id="cd13231">
    <property type="entry name" value="PH2_SSRP1-like"/>
    <property type="match status" value="1"/>
</dbReference>
<evidence type="ECO:0000256" key="7">
    <source>
        <dbReference type="ARBA" id="ARBA00023163"/>
    </source>
</evidence>
<evidence type="ECO:0000256" key="6">
    <source>
        <dbReference type="ARBA" id="ARBA00023015"/>
    </source>
</evidence>
<feature type="compositionally biased region" description="Acidic residues" evidence="13">
    <location>
        <begin position="548"/>
        <end position="572"/>
    </location>
</feature>
<dbReference type="Pfam" id="PF03531">
    <property type="entry name" value="SSrecog"/>
    <property type="match status" value="1"/>
</dbReference>
<dbReference type="InterPro" id="IPR000969">
    <property type="entry name" value="SSRP1/POB3"/>
</dbReference>
<evidence type="ECO:0000256" key="9">
    <source>
        <dbReference type="ARBA" id="ARBA00023242"/>
    </source>
</evidence>
<sequence>MFRLLFHRRESFDNVYLDLSKSPGKCKLAESGLGWRPSGGGDTFTLDSSNIGAAQWSRAAKGFELKILSRSSGVIQLDGFDQEDFERLSKAFKIWYGINVESREHALRGWNWGKAEFTKAELSFNVQNRPAFEIPYSEISNTNLAGKNEVAVEFALGDGQTNGASGQPGSTKNRGKKAASGPDELVEMRFYIPGLAVKKEKGIKEETGEEGEEKEEEEEEEEEVEEQNAANLFYETLMDKAEIGDVAGDTFATFLDILHLTPRGRFDIDMYESSFRLRGKTYDYKIQYASIKKFFLLPKNDDTHTLIVLGLDPPLRQGQTRYPFLVMQMKLDEEISLELNMTDELLETQYKDKLQSHYEEPIHQVVTKIFRGLSGKKVIMPSKDFVSHHGHSGVKCSIKANEGLLYFLDKSLIFVPKPSTYIQLENVAIITMSRVGGAVSASRTFDITVSLKNGLGEHQFSNINREEQQPLEEFFKAKNIRFKNEMTDDHKSLIAAALDNEDMGSSDEGGRPDRGSADEDSESPDEDFQTETDSDVAEEFDSAHDSSGSDDDAEMDDASDGGDDDEEMEDAEEARPKKKSKTGK</sequence>
<evidence type="ECO:0000256" key="10">
    <source>
        <dbReference type="ARBA" id="ARBA00025370"/>
    </source>
</evidence>
<feature type="region of interest" description="Disordered" evidence="13">
    <location>
        <begin position="158"/>
        <end position="181"/>
    </location>
</feature>
<evidence type="ECO:0000256" key="12">
    <source>
        <dbReference type="RuleBase" id="RU364013"/>
    </source>
</evidence>
<proteinExistence type="inferred from homology"/>
<dbReference type="GO" id="GO:0006260">
    <property type="term" value="P:DNA replication"/>
    <property type="evidence" value="ECO:0007669"/>
    <property type="project" value="UniProtKB-KW"/>
</dbReference>
<dbReference type="FunFam" id="2.30.29.30:FF:000146">
    <property type="entry name" value="FACT complex subunit POB3"/>
    <property type="match status" value="1"/>
</dbReference>
<comment type="similarity">
    <text evidence="1 12">Belongs to the SSRP1 family.</text>
</comment>
<evidence type="ECO:0000313" key="16">
    <source>
        <dbReference type="Proteomes" id="UP000094569"/>
    </source>
</evidence>
<dbReference type="Proteomes" id="UP000094569">
    <property type="component" value="Unassembled WGS sequence"/>
</dbReference>
<evidence type="ECO:0000313" key="15">
    <source>
        <dbReference type="EMBL" id="ODM20061.1"/>
    </source>
</evidence>
<feature type="region of interest" description="Disordered" evidence="13">
    <location>
        <begin position="497"/>
        <end position="584"/>
    </location>
</feature>
<feature type="region of interest" description="Disordered" evidence="13">
    <location>
        <begin position="201"/>
        <end position="227"/>
    </location>
</feature>
<keyword evidence="5 12" id="KW-0227">DNA damage</keyword>
<dbReference type="Pfam" id="PF08512">
    <property type="entry name" value="Rttp106-like_middle"/>
    <property type="match status" value="1"/>
</dbReference>
<gene>
    <name evidence="15" type="ORF">SI65_05047</name>
</gene>
<dbReference type="Pfam" id="PF17292">
    <property type="entry name" value="POB3_N"/>
    <property type="match status" value="1"/>
</dbReference>
<dbReference type="STRING" id="573508.A0A1E3BH05"/>
<dbReference type="InterPro" id="IPR038167">
    <property type="entry name" value="SSRP1_sf"/>
</dbReference>
<feature type="compositionally biased region" description="Acidic residues" evidence="13">
    <location>
        <begin position="207"/>
        <end position="226"/>
    </location>
</feature>
<dbReference type="PANTHER" id="PTHR45849">
    <property type="entry name" value="FACT COMPLEX SUBUNIT SSRP1"/>
    <property type="match status" value="1"/>
</dbReference>
<dbReference type="Pfam" id="PF21103">
    <property type="entry name" value="PH1_SSRP1-like"/>
    <property type="match status" value="1"/>
</dbReference>
<accession>A0A1E3BH05</accession>
<keyword evidence="3 12" id="KW-0158">Chromosome</keyword>
<dbReference type="GO" id="GO:0035101">
    <property type="term" value="C:FACT complex"/>
    <property type="evidence" value="ECO:0007669"/>
    <property type="project" value="TreeGrafter"/>
</dbReference>
<evidence type="ECO:0000256" key="4">
    <source>
        <dbReference type="ARBA" id="ARBA00022705"/>
    </source>
</evidence>
<dbReference type="InterPro" id="IPR024954">
    <property type="entry name" value="SSRP1_DD"/>
</dbReference>
<dbReference type="OrthoDB" id="498543at2759"/>
<dbReference type="FunFam" id="2.30.29.150:FF:000001">
    <property type="entry name" value="Fact complex subunit ssrp1"/>
    <property type="match status" value="1"/>
</dbReference>
<protein>
    <recommendedName>
        <fullName evidence="2 12">FACT complex subunit POB3</fullName>
    </recommendedName>
</protein>
<dbReference type="FunFam" id="2.30.29.220:FF:000003">
    <property type="entry name" value="FACT complex subunit POB3"/>
    <property type="match status" value="1"/>
</dbReference>
<evidence type="ECO:0000256" key="1">
    <source>
        <dbReference type="ARBA" id="ARBA00010060"/>
    </source>
</evidence>
<evidence type="ECO:0000256" key="11">
    <source>
        <dbReference type="ARBA" id="ARBA00063925"/>
    </source>
</evidence>
<dbReference type="SUPFAM" id="SSF50729">
    <property type="entry name" value="PH domain-like"/>
    <property type="match status" value="1"/>
</dbReference>
<keyword evidence="16" id="KW-1185">Reference proteome</keyword>
<dbReference type="InterPro" id="IPR011993">
    <property type="entry name" value="PH-like_dom_sf"/>
</dbReference>
<evidence type="ECO:0000256" key="3">
    <source>
        <dbReference type="ARBA" id="ARBA00022454"/>
    </source>
</evidence>
<dbReference type="GO" id="GO:0003677">
    <property type="term" value="F:DNA binding"/>
    <property type="evidence" value="ECO:0007669"/>
    <property type="project" value="InterPro"/>
</dbReference>
<dbReference type="InterPro" id="IPR048993">
    <property type="entry name" value="SSRP1-like_PH1"/>
</dbReference>
<comment type="subunit">
    <text evidence="11">Forms a stable heterodimer with SPT16. The SPT16-POB3 dimer weakly associates with multiple molecules of NHP6 to form the FACT complex.</text>
</comment>
<keyword evidence="6 12" id="KW-0805">Transcription regulation</keyword>
<evidence type="ECO:0000259" key="14">
    <source>
        <dbReference type="SMART" id="SM01287"/>
    </source>
</evidence>
<dbReference type="GO" id="GO:0042393">
    <property type="term" value="F:histone binding"/>
    <property type="evidence" value="ECO:0007669"/>
    <property type="project" value="TreeGrafter"/>
</dbReference>
<keyword evidence="8 12" id="KW-0234">DNA repair</keyword>
<dbReference type="PANTHER" id="PTHR45849:SF1">
    <property type="entry name" value="FACT COMPLEX SUBUNIT SSRP1"/>
    <property type="match status" value="1"/>
</dbReference>
<dbReference type="Gene3D" id="2.30.29.150">
    <property type="match status" value="1"/>
</dbReference>
<name>A0A1E3BH05_ASPCR</name>
<organism evidence="15 16">
    <name type="scientific">Aspergillus cristatus</name>
    <name type="common">Chinese Fuzhuan brick tea-fermentation fungus</name>
    <name type="synonym">Eurotium cristatum</name>
    <dbReference type="NCBI Taxonomy" id="573508"/>
    <lineage>
        <taxon>Eukaryota</taxon>
        <taxon>Fungi</taxon>
        <taxon>Dikarya</taxon>
        <taxon>Ascomycota</taxon>
        <taxon>Pezizomycotina</taxon>
        <taxon>Eurotiomycetes</taxon>
        <taxon>Eurotiomycetidae</taxon>
        <taxon>Eurotiales</taxon>
        <taxon>Aspergillaceae</taxon>
        <taxon>Aspergillus</taxon>
        <taxon>Aspergillus subgen. Aspergillus</taxon>
    </lineage>
</organism>
<comment type="caution">
    <text evidence="15">The sequence shown here is derived from an EMBL/GenBank/DDBJ whole genome shotgun (WGS) entry which is preliminary data.</text>
</comment>
<feature type="compositionally biased region" description="Acidic residues" evidence="13">
    <location>
        <begin position="518"/>
        <end position="540"/>
    </location>
</feature>
<dbReference type="PRINTS" id="PR00887">
    <property type="entry name" value="SSRCOGNITION"/>
</dbReference>
<dbReference type="AlphaFoldDB" id="A0A1E3BH05"/>
<reference evidence="15 16" key="1">
    <citation type="journal article" date="2016" name="BMC Genomics">
        <title>Comparative genomic and transcriptomic analyses of the Fuzhuan brick tea-fermentation fungus Aspergillus cristatus.</title>
        <authorList>
            <person name="Ge Y."/>
            <person name="Wang Y."/>
            <person name="Liu Y."/>
            <person name="Tan Y."/>
            <person name="Ren X."/>
            <person name="Zhang X."/>
            <person name="Hyde K.D."/>
            <person name="Liu Y."/>
            <person name="Liu Z."/>
        </authorList>
    </citation>
    <scope>NUCLEOTIDE SEQUENCE [LARGE SCALE GENOMIC DNA]</scope>
    <source>
        <strain evidence="15 16">GZAAS20.1005</strain>
    </source>
</reference>
<dbReference type="GO" id="GO:0006281">
    <property type="term" value="P:DNA repair"/>
    <property type="evidence" value="ECO:0007669"/>
    <property type="project" value="UniProtKB-KW"/>
</dbReference>
<dbReference type="GO" id="GO:0031491">
    <property type="term" value="F:nucleosome binding"/>
    <property type="evidence" value="ECO:0007669"/>
    <property type="project" value="TreeGrafter"/>
</dbReference>
<dbReference type="SMART" id="SM01287">
    <property type="entry name" value="Rtt106"/>
    <property type="match status" value="1"/>
</dbReference>
<keyword evidence="9 12" id="KW-0539">Nucleus</keyword>
<dbReference type="CDD" id="cd13229">
    <property type="entry name" value="PH_TFIIH"/>
    <property type="match status" value="1"/>
</dbReference>
<dbReference type="InterPro" id="IPR013719">
    <property type="entry name" value="RTT106/SPT16-like_middle_dom"/>
</dbReference>
<evidence type="ECO:0000256" key="13">
    <source>
        <dbReference type="SAM" id="MobiDB-lite"/>
    </source>
</evidence>
<dbReference type="FunFam" id="2.30.29.30:FF:000310">
    <property type="entry name" value="FACT complex subunit POB3"/>
    <property type="match status" value="1"/>
</dbReference>
<feature type="domain" description="Histone chaperone RTT106/FACT complex subunit SPT16-like middle" evidence="14">
    <location>
        <begin position="391"/>
        <end position="485"/>
    </location>
</feature>
<comment type="subcellular location">
    <subcellularLocation>
        <location evidence="12">Nucleus</location>
    </subcellularLocation>
    <subcellularLocation>
        <location evidence="12">Chromosome</location>
    </subcellularLocation>
</comment>
<dbReference type="InterPro" id="IPR035417">
    <property type="entry name" value="SSRP1/POB3_N"/>
</dbReference>
<feature type="compositionally biased region" description="Polar residues" evidence="13">
    <location>
        <begin position="159"/>
        <end position="172"/>
    </location>
</feature>
<dbReference type="Gene3D" id="2.30.29.30">
    <property type="entry name" value="Pleckstrin-homology domain (PH domain)/Phosphotyrosine-binding domain (PTB)"/>
    <property type="match status" value="2"/>
</dbReference>
<evidence type="ECO:0000256" key="2">
    <source>
        <dbReference type="ARBA" id="ARBA00014978"/>
    </source>
</evidence>
<feature type="compositionally biased region" description="Basic and acidic residues" evidence="13">
    <location>
        <begin position="508"/>
        <end position="517"/>
    </location>
</feature>
<dbReference type="CDD" id="cd13230">
    <property type="entry name" value="PH1_SSRP1-like"/>
    <property type="match status" value="1"/>
</dbReference>